<dbReference type="Proteomes" id="UP000255024">
    <property type="component" value="Unassembled WGS sequence"/>
</dbReference>
<keyword evidence="1" id="KW-0472">Membrane</keyword>
<dbReference type="AlphaFoldDB" id="A0A378U6F6"/>
<keyword evidence="3" id="KW-1185">Reference proteome</keyword>
<evidence type="ECO:0000256" key="1">
    <source>
        <dbReference type="SAM" id="Phobius"/>
    </source>
</evidence>
<dbReference type="EMBL" id="UGQL01000002">
    <property type="protein sequence ID" value="STZ69753.1"/>
    <property type="molecule type" value="Genomic_DNA"/>
</dbReference>
<evidence type="ECO:0000313" key="3">
    <source>
        <dbReference type="Proteomes" id="UP000255024"/>
    </source>
</evidence>
<name>A0A378U6F6_MYROD</name>
<gene>
    <name evidence="2" type="ORF">NCTC11179_03270</name>
</gene>
<evidence type="ECO:0000313" key="2">
    <source>
        <dbReference type="EMBL" id="STZ69753.1"/>
    </source>
</evidence>
<organism evidence="2 3">
    <name type="scientific">Myroides odoratus</name>
    <name type="common">Flavobacterium odoratum</name>
    <dbReference type="NCBI Taxonomy" id="256"/>
    <lineage>
        <taxon>Bacteria</taxon>
        <taxon>Pseudomonadati</taxon>
        <taxon>Bacteroidota</taxon>
        <taxon>Flavobacteriia</taxon>
        <taxon>Flavobacteriales</taxon>
        <taxon>Flavobacteriaceae</taxon>
        <taxon>Myroides</taxon>
    </lineage>
</organism>
<sequence length="65" mass="7487">MGHHAIFIKVLQALLFFGEEEKKVKQTFLRIKIYFFSRTPAVSLVCALLVALSIVLLQPLKMFFC</sequence>
<keyword evidence="1" id="KW-1133">Transmembrane helix</keyword>
<protein>
    <submittedName>
        <fullName evidence="2">Uncharacterized protein</fullName>
    </submittedName>
</protein>
<accession>A0A378U6F6</accession>
<feature type="transmembrane region" description="Helical" evidence="1">
    <location>
        <begin position="33"/>
        <end position="57"/>
    </location>
</feature>
<keyword evidence="1" id="KW-0812">Transmembrane</keyword>
<proteinExistence type="predicted"/>
<reference evidence="2 3" key="1">
    <citation type="submission" date="2018-06" db="EMBL/GenBank/DDBJ databases">
        <authorList>
            <consortium name="Pathogen Informatics"/>
            <person name="Doyle S."/>
        </authorList>
    </citation>
    <scope>NUCLEOTIDE SEQUENCE [LARGE SCALE GENOMIC DNA]</scope>
    <source>
        <strain evidence="2 3">NCTC11179</strain>
    </source>
</reference>